<evidence type="ECO:0000313" key="5">
    <source>
        <dbReference type="Proteomes" id="UP000294664"/>
    </source>
</evidence>
<keyword evidence="1" id="KW-0285">Flavoprotein</keyword>
<evidence type="ECO:0000256" key="2">
    <source>
        <dbReference type="ARBA" id="ARBA00022827"/>
    </source>
</evidence>
<dbReference type="PROSITE" id="PS51387">
    <property type="entry name" value="FAD_PCMH"/>
    <property type="match status" value="1"/>
</dbReference>
<sequence>MSMPELARITDETELAEAVSAAAAEAATLEIVAGGSKRALGRAGQTARTLDVSGLSGLTLYEPEELVLSAKAGTPLADIEDLLARHQQMLAFEPVDLGPLYGGPSGAGSVGGMFACNLSGPRRLSHGAVRDHALGARAVSGRGELFKSGGRVVKNVTGYDLPRLLAGSFGTLAVLSEITLKVLPRPAMQETLLVFGLGPDAAARAMSAAMGSSCEVSGAAALPASIVRRCPEIPAEVSVVAFRLEGFEPSVRARRAMLITAMSSFGAVEVLEADASAALWDMVRNALPFAGTGMRAVWRLSTSPMAGPVLAEAMMRALDAEAYCDWAGGLVWALMPAEAAEPDAVREMLRPHGGHATLIRGTPAERAGAVFQPLEGALDALTRRVKAGFDPLAILNPGRMHAGM</sequence>
<dbReference type="Proteomes" id="UP000294664">
    <property type="component" value="Unassembled WGS sequence"/>
</dbReference>
<feature type="domain" description="FAD-binding PCMH-type" evidence="3">
    <location>
        <begin position="1"/>
        <end position="185"/>
    </location>
</feature>
<evidence type="ECO:0000256" key="1">
    <source>
        <dbReference type="ARBA" id="ARBA00022630"/>
    </source>
</evidence>
<evidence type="ECO:0000259" key="3">
    <source>
        <dbReference type="PROSITE" id="PS51387"/>
    </source>
</evidence>
<dbReference type="RefSeq" id="WP_207915905.1">
    <property type="nucleotide sequence ID" value="NZ_SMAI01000002.1"/>
</dbReference>
<proteinExistence type="predicted"/>
<dbReference type="NCBIfam" id="NF008439">
    <property type="entry name" value="PRK11282.1"/>
    <property type="match status" value="1"/>
</dbReference>
<accession>A0A4R3M0W4</accession>
<dbReference type="InterPro" id="IPR016166">
    <property type="entry name" value="FAD-bd_PCMH"/>
</dbReference>
<reference evidence="4 5" key="1">
    <citation type="submission" date="2019-03" db="EMBL/GenBank/DDBJ databases">
        <title>Genomic Encyclopedia of Type Strains, Phase IV (KMG-IV): sequencing the most valuable type-strain genomes for metagenomic binning, comparative biology and taxonomic classification.</title>
        <authorList>
            <person name="Goeker M."/>
        </authorList>
    </citation>
    <scope>NUCLEOTIDE SEQUENCE [LARGE SCALE GENOMIC DNA]</scope>
    <source>
        <strain evidence="4 5">DSM 9035</strain>
    </source>
</reference>
<keyword evidence="5" id="KW-1185">Reference proteome</keyword>
<gene>
    <name evidence="4" type="ORF">EDC64_102210</name>
</gene>
<dbReference type="Gene3D" id="3.30.465.10">
    <property type="match status" value="1"/>
</dbReference>
<evidence type="ECO:0000313" key="4">
    <source>
        <dbReference type="EMBL" id="TCT06731.1"/>
    </source>
</evidence>
<dbReference type="AlphaFoldDB" id="A0A4R3M0W4"/>
<dbReference type="InterPro" id="IPR016164">
    <property type="entry name" value="FAD-linked_Oxase-like_C"/>
</dbReference>
<protein>
    <submittedName>
        <fullName evidence="4">Glycolate oxidase FAD binding subunit</fullName>
    </submittedName>
</protein>
<dbReference type="PANTHER" id="PTHR11748">
    <property type="entry name" value="D-LACTATE DEHYDROGENASE"/>
    <property type="match status" value="1"/>
</dbReference>
<dbReference type="GO" id="GO:0003824">
    <property type="term" value="F:catalytic activity"/>
    <property type="evidence" value="ECO:0007669"/>
    <property type="project" value="InterPro"/>
</dbReference>
<dbReference type="Pfam" id="PF01565">
    <property type="entry name" value="FAD_binding_4"/>
    <property type="match status" value="1"/>
</dbReference>
<comment type="caution">
    <text evidence="4">The sequence shown here is derived from an EMBL/GenBank/DDBJ whole genome shotgun (WGS) entry which is preliminary data.</text>
</comment>
<dbReference type="EMBL" id="SMAI01000002">
    <property type="protein sequence ID" value="TCT06731.1"/>
    <property type="molecule type" value="Genomic_DNA"/>
</dbReference>
<dbReference type="PANTHER" id="PTHR11748:SF103">
    <property type="entry name" value="GLYCOLATE OXIDASE SUBUNIT GLCE"/>
    <property type="match status" value="1"/>
</dbReference>
<organism evidence="4 5">
    <name type="scientific">Aquabacter spiritensis</name>
    <dbReference type="NCBI Taxonomy" id="933073"/>
    <lineage>
        <taxon>Bacteria</taxon>
        <taxon>Pseudomonadati</taxon>
        <taxon>Pseudomonadota</taxon>
        <taxon>Alphaproteobacteria</taxon>
        <taxon>Hyphomicrobiales</taxon>
        <taxon>Xanthobacteraceae</taxon>
        <taxon>Aquabacter</taxon>
    </lineage>
</organism>
<dbReference type="InterPro" id="IPR006094">
    <property type="entry name" value="Oxid_FAD_bind_N"/>
</dbReference>
<keyword evidence="2" id="KW-0274">FAD</keyword>
<dbReference type="SUPFAM" id="SSF56176">
    <property type="entry name" value="FAD-binding/transporter-associated domain-like"/>
    <property type="match status" value="1"/>
</dbReference>
<dbReference type="InterPro" id="IPR036318">
    <property type="entry name" value="FAD-bd_PCMH-like_sf"/>
</dbReference>
<dbReference type="GO" id="GO:0071949">
    <property type="term" value="F:FAD binding"/>
    <property type="evidence" value="ECO:0007669"/>
    <property type="project" value="InterPro"/>
</dbReference>
<dbReference type="InterPro" id="IPR016169">
    <property type="entry name" value="FAD-bd_PCMH_sub2"/>
</dbReference>
<dbReference type="SUPFAM" id="SSF55103">
    <property type="entry name" value="FAD-linked oxidases, C-terminal domain"/>
    <property type="match status" value="1"/>
</dbReference>
<name>A0A4R3M0W4_9HYPH</name>